<organism evidence="1 2">
    <name type="scientific">Paenibacillus medicaginis</name>
    <dbReference type="NCBI Taxonomy" id="1470560"/>
    <lineage>
        <taxon>Bacteria</taxon>
        <taxon>Bacillati</taxon>
        <taxon>Bacillota</taxon>
        <taxon>Bacilli</taxon>
        <taxon>Bacillales</taxon>
        <taxon>Paenibacillaceae</taxon>
        <taxon>Paenibacillus</taxon>
    </lineage>
</organism>
<dbReference type="RefSeq" id="WP_375520216.1">
    <property type="nucleotide sequence ID" value="NZ_JBHIRY010000009.1"/>
</dbReference>
<comment type="caution">
    <text evidence="1">The sequence shown here is derived from an EMBL/GenBank/DDBJ whole genome shotgun (WGS) entry which is preliminary data.</text>
</comment>
<proteinExistence type="predicted"/>
<dbReference type="NCBIfam" id="TIGR04223">
    <property type="entry name" value="quorum_AgrD"/>
    <property type="match status" value="1"/>
</dbReference>
<name>A0ABV5C0M3_9BACL</name>
<reference evidence="1 2" key="1">
    <citation type="submission" date="2024-09" db="EMBL/GenBank/DDBJ databases">
        <title>Paenibacillus zeirhizospherea sp. nov., isolated from surface of the maize (Zea mays) roots in a horticulture field, Hungary.</title>
        <authorList>
            <person name="Marton D."/>
            <person name="Farkas M."/>
            <person name="Bedics A."/>
            <person name="Toth E."/>
            <person name="Tancsics A."/>
            <person name="Boka K."/>
            <person name="Marati G."/>
            <person name="Kriszt B."/>
            <person name="Cserhati M."/>
        </authorList>
    </citation>
    <scope>NUCLEOTIDE SEQUENCE [LARGE SCALE GENOMIC DNA]</scope>
    <source>
        <strain evidence="1 2">JCM 18446</strain>
    </source>
</reference>
<accession>A0ABV5C0M3</accession>
<keyword evidence="2" id="KW-1185">Reference proteome</keyword>
<evidence type="ECO:0000313" key="1">
    <source>
        <dbReference type="EMBL" id="MFB5761070.1"/>
    </source>
</evidence>
<gene>
    <name evidence="1" type="ORF">ACE5LO_11780</name>
</gene>
<dbReference type="Proteomes" id="UP001580430">
    <property type="component" value="Unassembled WGS sequence"/>
</dbReference>
<dbReference type="EMBL" id="JBHIRY010000009">
    <property type="protein sequence ID" value="MFB5761070.1"/>
    <property type="molecule type" value="Genomic_DNA"/>
</dbReference>
<protein>
    <submittedName>
        <fullName evidence="1">AgrD family cyclic lactone autoinducer peptide</fullName>
    </submittedName>
</protein>
<evidence type="ECO:0000313" key="2">
    <source>
        <dbReference type="Proteomes" id="UP001580430"/>
    </source>
</evidence>
<sequence length="45" mass="5139">MNFMNPKKYTYYKFAGMVSFLALLTVGTASLSFIHNPKPPEELLK</sequence>
<dbReference type="InterPro" id="IPR009229">
    <property type="entry name" value="AgrD"/>
</dbReference>